<dbReference type="OrthoDB" id="9789181at2"/>
<organism evidence="4 5">
    <name type="scientific">Fodinibius sediminis</name>
    <dbReference type="NCBI Taxonomy" id="1214077"/>
    <lineage>
        <taxon>Bacteria</taxon>
        <taxon>Pseudomonadati</taxon>
        <taxon>Balneolota</taxon>
        <taxon>Balneolia</taxon>
        <taxon>Balneolales</taxon>
        <taxon>Balneolaceae</taxon>
        <taxon>Fodinibius</taxon>
    </lineage>
</organism>
<dbReference type="Proteomes" id="UP000317593">
    <property type="component" value="Unassembled WGS sequence"/>
</dbReference>
<evidence type="ECO:0000256" key="2">
    <source>
        <dbReference type="PROSITE-ProRule" id="PRU00169"/>
    </source>
</evidence>
<dbReference type="EMBL" id="FXTH01000009">
    <property type="protein sequence ID" value="SMO68303.1"/>
    <property type="molecule type" value="Genomic_DNA"/>
</dbReference>
<dbReference type="InterPro" id="IPR050595">
    <property type="entry name" value="Bact_response_regulator"/>
</dbReference>
<reference evidence="4 5" key="1">
    <citation type="submission" date="2017-05" db="EMBL/GenBank/DDBJ databases">
        <authorList>
            <person name="Varghese N."/>
            <person name="Submissions S."/>
        </authorList>
    </citation>
    <scope>NUCLEOTIDE SEQUENCE [LARGE SCALE GENOMIC DNA]</scope>
    <source>
        <strain evidence="4 5">DSM 21194</strain>
    </source>
</reference>
<dbReference type="PANTHER" id="PTHR44591">
    <property type="entry name" value="STRESS RESPONSE REGULATOR PROTEIN 1"/>
    <property type="match status" value="1"/>
</dbReference>
<evidence type="ECO:0000313" key="4">
    <source>
        <dbReference type="EMBL" id="SMO68303.1"/>
    </source>
</evidence>
<dbReference type="AlphaFoldDB" id="A0A521D9F2"/>
<dbReference type="SUPFAM" id="SSF52172">
    <property type="entry name" value="CheY-like"/>
    <property type="match status" value="1"/>
</dbReference>
<evidence type="ECO:0000259" key="3">
    <source>
        <dbReference type="PROSITE" id="PS50110"/>
    </source>
</evidence>
<dbReference type="PANTHER" id="PTHR44591:SF3">
    <property type="entry name" value="RESPONSE REGULATORY DOMAIN-CONTAINING PROTEIN"/>
    <property type="match status" value="1"/>
</dbReference>
<keyword evidence="1 2" id="KW-0597">Phosphoprotein</keyword>
<dbReference type="CDD" id="cd17574">
    <property type="entry name" value="REC_OmpR"/>
    <property type="match status" value="1"/>
</dbReference>
<dbReference type="InterPro" id="IPR011006">
    <property type="entry name" value="CheY-like_superfamily"/>
</dbReference>
<dbReference type="Gene3D" id="3.40.50.2300">
    <property type="match status" value="1"/>
</dbReference>
<dbReference type="PROSITE" id="PS50110">
    <property type="entry name" value="RESPONSE_REGULATORY"/>
    <property type="match status" value="1"/>
</dbReference>
<evidence type="ECO:0000313" key="5">
    <source>
        <dbReference type="Proteomes" id="UP000317593"/>
    </source>
</evidence>
<feature type="modified residue" description="4-aspartylphosphate" evidence="2">
    <location>
        <position position="82"/>
    </location>
</feature>
<dbReference type="RefSeq" id="WP_142714630.1">
    <property type="nucleotide sequence ID" value="NZ_FXTH01000009.1"/>
</dbReference>
<accession>A0A521D9F2</accession>
<protein>
    <submittedName>
        <fullName evidence="4">Response regulator receiver domain-containing protein</fullName>
    </submittedName>
</protein>
<sequence length="154" mass="17749">MERINKLKKAIHKTLLDKSSESMTVSEDNPIKVLVVDDDELTRKLIVRLLERNTKAQVTSLSNGIEGLEYIKSHYPDLVILDLMLPGMTGFEILQKMREEELLEKHTKVILVTAKSRPEDVERGFELSADEFISKPFQPQEFIVRIKKVLNKTD</sequence>
<dbReference type="SMART" id="SM00448">
    <property type="entry name" value="REC"/>
    <property type="match status" value="1"/>
</dbReference>
<keyword evidence="5" id="KW-1185">Reference proteome</keyword>
<dbReference type="GO" id="GO:0000160">
    <property type="term" value="P:phosphorelay signal transduction system"/>
    <property type="evidence" value="ECO:0007669"/>
    <property type="project" value="InterPro"/>
</dbReference>
<evidence type="ECO:0000256" key="1">
    <source>
        <dbReference type="ARBA" id="ARBA00022553"/>
    </source>
</evidence>
<proteinExistence type="predicted"/>
<dbReference type="Pfam" id="PF00072">
    <property type="entry name" value="Response_reg"/>
    <property type="match status" value="1"/>
</dbReference>
<name>A0A521D9F2_9BACT</name>
<gene>
    <name evidence="4" type="ORF">SAMN06265218_10934</name>
</gene>
<dbReference type="InterPro" id="IPR001789">
    <property type="entry name" value="Sig_transdc_resp-reg_receiver"/>
</dbReference>
<feature type="domain" description="Response regulatory" evidence="3">
    <location>
        <begin position="32"/>
        <end position="150"/>
    </location>
</feature>